<protein>
    <submittedName>
        <fullName evidence="7">Succinate-semialdehyde dehydrogenase / glutarate-semialdehyde dehydrogenase</fullName>
    </submittedName>
</protein>
<dbReference type="RefSeq" id="WP_093574473.1">
    <property type="nucleotide sequence ID" value="NZ_FOWC01000005.1"/>
</dbReference>
<dbReference type="GO" id="GO:0016620">
    <property type="term" value="F:oxidoreductase activity, acting on the aldehyde or oxo group of donors, NAD or NADP as acceptor"/>
    <property type="evidence" value="ECO:0007669"/>
    <property type="project" value="InterPro"/>
</dbReference>
<feature type="active site" evidence="3">
    <location>
        <position position="273"/>
    </location>
</feature>
<evidence type="ECO:0000256" key="4">
    <source>
        <dbReference type="RuleBase" id="RU003345"/>
    </source>
</evidence>
<evidence type="ECO:0000259" key="6">
    <source>
        <dbReference type="Pfam" id="PF00171"/>
    </source>
</evidence>
<dbReference type="InterPro" id="IPR015590">
    <property type="entry name" value="Aldehyde_DH_dom"/>
</dbReference>
<dbReference type="AlphaFoldDB" id="A0A1I5R450"/>
<sequence>MTSTTPANLTGQPLPATVGGVAGAPSASRAAALASRATGGADNAPVQMTAPFTGQPITSLPQADDAEVRAAFASARDAQREWAALPATRRQQFLMRLHDLVLARQAEVLDLVQVEAGKARIDAFDEVSSTVLVAAYYGKHSAKILSPRRAPGVIPGLTRAGELRHPKGVVGIISPWNYPLALTAMDVFPALAAGNAVVQKPDNQTALSALWLQELAEEAGLPSGLWRIVLGRGSRIGDALLEECDYLCFTGSTPTGKDLAGRIAQRLTSYSLELGGKNPMIVLPDADIAKTAAGAVTACFSSAGQLCVSVERIYVHDSIREEFTREFVARTAAVRLGGALDYHAGMGSLTSTSQLETVTAHVEDARAKGARVLTGGRPRPDLGPLFYEPTVLTDVRPGMTPFASETFGPVVSIYGFSDITDAIERANDTPFGLNASVWTRNGRAGWEVGARLKAGTVNVNEGYAATFGTVGVPMGGMKESGAGRRNGSEGLLKYTEPQSIALQRGLALRPPKGVPGSLWARFMTLSMKLLRHLPGR</sequence>
<dbReference type="Gene3D" id="3.40.309.10">
    <property type="entry name" value="Aldehyde Dehydrogenase, Chain A, domain 2"/>
    <property type="match status" value="1"/>
</dbReference>
<feature type="compositionally biased region" description="Polar residues" evidence="5">
    <location>
        <begin position="1"/>
        <end position="11"/>
    </location>
</feature>
<dbReference type="PROSITE" id="PS00687">
    <property type="entry name" value="ALDEHYDE_DEHYDR_GLU"/>
    <property type="match status" value="1"/>
</dbReference>
<dbReference type="Pfam" id="PF00171">
    <property type="entry name" value="Aldedh"/>
    <property type="match status" value="1"/>
</dbReference>
<keyword evidence="2 4" id="KW-0560">Oxidoreductase</keyword>
<evidence type="ECO:0000313" key="7">
    <source>
        <dbReference type="EMBL" id="SFP53140.1"/>
    </source>
</evidence>
<dbReference type="EMBL" id="FOWC01000005">
    <property type="protein sequence ID" value="SFP53140.1"/>
    <property type="molecule type" value="Genomic_DNA"/>
</dbReference>
<dbReference type="InterPro" id="IPR016163">
    <property type="entry name" value="Ald_DH_C"/>
</dbReference>
<evidence type="ECO:0000313" key="8">
    <source>
        <dbReference type="Proteomes" id="UP000199137"/>
    </source>
</evidence>
<dbReference type="Gene3D" id="3.40.605.10">
    <property type="entry name" value="Aldehyde Dehydrogenase, Chain A, domain 1"/>
    <property type="match status" value="1"/>
</dbReference>
<evidence type="ECO:0000256" key="1">
    <source>
        <dbReference type="ARBA" id="ARBA00009986"/>
    </source>
</evidence>
<dbReference type="FunFam" id="3.40.309.10:FF:000009">
    <property type="entry name" value="Aldehyde dehydrogenase A"/>
    <property type="match status" value="1"/>
</dbReference>
<name>A0A1I5R450_9PSEU</name>
<proteinExistence type="inferred from homology"/>
<dbReference type="NCBIfam" id="NF006916">
    <property type="entry name" value="PRK09407.1"/>
    <property type="match status" value="1"/>
</dbReference>
<dbReference type="STRING" id="112413.SAMN05421854_105544"/>
<feature type="region of interest" description="Disordered" evidence="5">
    <location>
        <begin position="1"/>
        <end position="22"/>
    </location>
</feature>
<feature type="domain" description="Aldehyde dehydrogenase" evidence="6">
    <location>
        <begin position="45"/>
        <end position="499"/>
    </location>
</feature>
<evidence type="ECO:0000256" key="5">
    <source>
        <dbReference type="SAM" id="MobiDB-lite"/>
    </source>
</evidence>
<dbReference type="Proteomes" id="UP000199137">
    <property type="component" value="Unassembled WGS sequence"/>
</dbReference>
<dbReference type="PANTHER" id="PTHR11699">
    <property type="entry name" value="ALDEHYDE DEHYDROGENASE-RELATED"/>
    <property type="match status" value="1"/>
</dbReference>
<dbReference type="CDD" id="cd07101">
    <property type="entry name" value="ALDH_SSADH2_GabD2"/>
    <property type="match status" value="1"/>
</dbReference>
<dbReference type="OrthoDB" id="6882680at2"/>
<organism evidence="7 8">
    <name type="scientific">Amycolatopsis rubida</name>
    <dbReference type="NCBI Taxonomy" id="112413"/>
    <lineage>
        <taxon>Bacteria</taxon>
        <taxon>Bacillati</taxon>
        <taxon>Actinomycetota</taxon>
        <taxon>Actinomycetes</taxon>
        <taxon>Pseudonocardiales</taxon>
        <taxon>Pseudonocardiaceae</taxon>
        <taxon>Amycolatopsis</taxon>
    </lineage>
</organism>
<comment type="similarity">
    <text evidence="1 4">Belongs to the aldehyde dehydrogenase family.</text>
</comment>
<dbReference type="SUPFAM" id="SSF53720">
    <property type="entry name" value="ALDH-like"/>
    <property type="match status" value="1"/>
</dbReference>
<evidence type="ECO:0000256" key="3">
    <source>
        <dbReference type="PROSITE-ProRule" id="PRU10007"/>
    </source>
</evidence>
<reference evidence="7 8" key="1">
    <citation type="submission" date="2016-10" db="EMBL/GenBank/DDBJ databases">
        <authorList>
            <person name="de Groot N.N."/>
        </authorList>
    </citation>
    <scope>NUCLEOTIDE SEQUENCE [LARGE SCALE GENOMIC DNA]</scope>
    <source>
        <strain evidence="7 8">DSM 44637</strain>
    </source>
</reference>
<dbReference type="InterPro" id="IPR029510">
    <property type="entry name" value="Ald_DH_CS_GLU"/>
</dbReference>
<dbReference type="InterPro" id="IPR016162">
    <property type="entry name" value="Ald_DH_N"/>
</dbReference>
<evidence type="ECO:0000256" key="2">
    <source>
        <dbReference type="ARBA" id="ARBA00023002"/>
    </source>
</evidence>
<gene>
    <name evidence="7" type="ORF">SAMN05421854_105544</name>
</gene>
<dbReference type="InterPro" id="IPR016161">
    <property type="entry name" value="Ald_DH/histidinol_DH"/>
</dbReference>
<accession>A0A1I5R450</accession>